<feature type="signal peptide" evidence="2">
    <location>
        <begin position="1"/>
        <end position="22"/>
    </location>
</feature>
<feature type="compositionally biased region" description="Basic and acidic residues" evidence="1">
    <location>
        <begin position="169"/>
        <end position="178"/>
    </location>
</feature>
<gene>
    <name evidence="3" type="ORF">DERYTH_LOCUS1051</name>
</gene>
<dbReference type="AlphaFoldDB" id="A0A9N8YZ19"/>
<feature type="region of interest" description="Disordered" evidence="1">
    <location>
        <begin position="169"/>
        <end position="227"/>
    </location>
</feature>
<evidence type="ECO:0000256" key="2">
    <source>
        <dbReference type="SAM" id="SignalP"/>
    </source>
</evidence>
<comment type="caution">
    <text evidence="3">The sequence shown here is derived from an EMBL/GenBank/DDBJ whole genome shotgun (WGS) entry which is preliminary data.</text>
</comment>
<accession>A0A9N8YZ19</accession>
<evidence type="ECO:0000313" key="3">
    <source>
        <dbReference type="EMBL" id="CAG8461950.1"/>
    </source>
</evidence>
<feature type="chain" id="PRO_5040406851" evidence="2">
    <location>
        <begin position="23"/>
        <end position="365"/>
    </location>
</feature>
<evidence type="ECO:0000256" key="1">
    <source>
        <dbReference type="SAM" id="MobiDB-lite"/>
    </source>
</evidence>
<sequence>MVKVSKILVCLVLIIHVHFTTTLPTHLLEERNLTTLLANISRHKLEKRIRFTPGRTFKRPDNLIRPPNVFYIESPFQTPCTLLPTLISFCICCSLFDRDVVIDDPPEVHISEHSSSLLERIDSLETYRDPVQLAKGLPETFLIHRDDERIRGRSIGEFIGVLDKQNNQHKRDIVKRAESSQSQHGESSQSQHGESSQNQHGESSQSQPVSVPPCPRSNPSLERIPEKQPICIPNTESIVRKPSTIKPYLIYYPPPEKPILLPDPHDPRRLDNIAIEGEYFSNFIELFTEKDFLDKTTRKYLFLMYHDLKSTLKVDWDVSEYIEHLYLYAESLGQTILEILFTLSAEQLRKFVYCDKKGKKHDELR</sequence>
<evidence type="ECO:0000313" key="4">
    <source>
        <dbReference type="Proteomes" id="UP000789405"/>
    </source>
</evidence>
<protein>
    <submittedName>
        <fullName evidence="3">18316_t:CDS:1</fullName>
    </submittedName>
</protein>
<reference evidence="3" key="1">
    <citation type="submission" date="2021-06" db="EMBL/GenBank/DDBJ databases">
        <authorList>
            <person name="Kallberg Y."/>
            <person name="Tangrot J."/>
            <person name="Rosling A."/>
        </authorList>
    </citation>
    <scope>NUCLEOTIDE SEQUENCE</scope>
    <source>
        <strain evidence="3">MA453B</strain>
    </source>
</reference>
<keyword evidence="4" id="KW-1185">Reference proteome</keyword>
<keyword evidence="2" id="KW-0732">Signal</keyword>
<name>A0A9N8YZ19_9GLOM</name>
<dbReference type="EMBL" id="CAJVPY010000274">
    <property type="protein sequence ID" value="CAG8461950.1"/>
    <property type="molecule type" value="Genomic_DNA"/>
</dbReference>
<dbReference type="Proteomes" id="UP000789405">
    <property type="component" value="Unassembled WGS sequence"/>
</dbReference>
<proteinExistence type="predicted"/>
<feature type="compositionally biased region" description="Low complexity" evidence="1">
    <location>
        <begin position="179"/>
        <end position="209"/>
    </location>
</feature>
<organism evidence="3 4">
    <name type="scientific">Dentiscutata erythropus</name>
    <dbReference type="NCBI Taxonomy" id="1348616"/>
    <lineage>
        <taxon>Eukaryota</taxon>
        <taxon>Fungi</taxon>
        <taxon>Fungi incertae sedis</taxon>
        <taxon>Mucoromycota</taxon>
        <taxon>Glomeromycotina</taxon>
        <taxon>Glomeromycetes</taxon>
        <taxon>Diversisporales</taxon>
        <taxon>Gigasporaceae</taxon>
        <taxon>Dentiscutata</taxon>
    </lineage>
</organism>